<evidence type="ECO:0000313" key="3">
    <source>
        <dbReference type="Proteomes" id="UP000801492"/>
    </source>
</evidence>
<reference evidence="2" key="1">
    <citation type="submission" date="2019-08" db="EMBL/GenBank/DDBJ databases">
        <title>The genome of the North American firefly Photinus pyralis.</title>
        <authorList>
            <consortium name="Photinus pyralis genome working group"/>
            <person name="Fallon T.R."/>
            <person name="Sander Lower S.E."/>
            <person name="Weng J.-K."/>
        </authorList>
    </citation>
    <scope>NUCLEOTIDE SEQUENCE</scope>
    <source>
        <strain evidence="2">TRF0915ILg1</strain>
        <tissue evidence="2">Whole body</tissue>
    </source>
</reference>
<evidence type="ECO:0000313" key="2">
    <source>
        <dbReference type="EMBL" id="KAF2892414.1"/>
    </source>
</evidence>
<dbReference type="InterPro" id="IPR029526">
    <property type="entry name" value="PGBD"/>
</dbReference>
<name>A0A8K0CTT8_IGNLU</name>
<feature type="domain" description="PiggyBac transposable element-derived protein" evidence="1">
    <location>
        <begin position="12"/>
        <end position="165"/>
    </location>
</feature>
<sequence>SNAQYQSEFGACSAPLVQMMDELPNKTFCHNFYFDNFFTGLPLLCHLKKKNYATATGTITKNKLPKACPIIDKKASKKLTRGQHQSKDCTKTGLLVVRWHDNPVVTMALTIHGINPIHWVKRYSQAKKKIIQVPKPYLIWQYNKYMGGTNRMDENLAQYRIGVRGKNCIGPYLLGFLMLGLLIKLGEKSYETSISS</sequence>
<keyword evidence="3" id="KW-1185">Reference proteome</keyword>
<gene>
    <name evidence="2" type="ORF">ILUMI_13760</name>
</gene>
<comment type="caution">
    <text evidence="2">The sequence shown here is derived from an EMBL/GenBank/DDBJ whole genome shotgun (WGS) entry which is preliminary data.</text>
</comment>
<feature type="non-terminal residue" evidence="2">
    <location>
        <position position="1"/>
    </location>
</feature>
<dbReference type="PANTHER" id="PTHR47272">
    <property type="entry name" value="DDE_TNP_1_7 DOMAIN-CONTAINING PROTEIN"/>
    <property type="match status" value="1"/>
</dbReference>
<proteinExistence type="predicted"/>
<accession>A0A8K0CTT8</accession>
<organism evidence="2 3">
    <name type="scientific">Ignelater luminosus</name>
    <name type="common">Cucubano</name>
    <name type="synonym">Pyrophorus luminosus</name>
    <dbReference type="NCBI Taxonomy" id="2038154"/>
    <lineage>
        <taxon>Eukaryota</taxon>
        <taxon>Metazoa</taxon>
        <taxon>Ecdysozoa</taxon>
        <taxon>Arthropoda</taxon>
        <taxon>Hexapoda</taxon>
        <taxon>Insecta</taxon>
        <taxon>Pterygota</taxon>
        <taxon>Neoptera</taxon>
        <taxon>Endopterygota</taxon>
        <taxon>Coleoptera</taxon>
        <taxon>Polyphaga</taxon>
        <taxon>Elateriformia</taxon>
        <taxon>Elateroidea</taxon>
        <taxon>Elateridae</taxon>
        <taxon>Agrypninae</taxon>
        <taxon>Pyrophorini</taxon>
        <taxon>Ignelater</taxon>
    </lineage>
</organism>
<protein>
    <recommendedName>
        <fullName evidence="1">PiggyBac transposable element-derived protein domain-containing protein</fullName>
    </recommendedName>
</protein>
<dbReference type="PANTHER" id="PTHR47272:SF2">
    <property type="entry name" value="PIGGYBAC TRANSPOSABLE ELEMENT-DERIVED PROTEIN 3-LIKE"/>
    <property type="match status" value="1"/>
</dbReference>
<dbReference type="EMBL" id="VTPC01008746">
    <property type="protein sequence ID" value="KAF2892414.1"/>
    <property type="molecule type" value="Genomic_DNA"/>
</dbReference>
<dbReference type="Proteomes" id="UP000801492">
    <property type="component" value="Unassembled WGS sequence"/>
</dbReference>
<dbReference type="Pfam" id="PF13843">
    <property type="entry name" value="DDE_Tnp_1_7"/>
    <property type="match status" value="1"/>
</dbReference>
<evidence type="ECO:0000259" key="1">
    <source>
        <dbReference type="Pfam" id="PF13843"/>
    </source>
</evidence>
<dbReference type="AlphaFoldDB" id="A0A8K0CTT8"/>
<dbReference type="OrthoDB" id="8300647at2759"/>